<dbReference type="EMBL" id="UINC01010422">
    <property type="protein sequence ID" value="SVA46358.1"/>
    <property type="molecule type" value="Genomic_DNA"/>
</dbReference>
<protein>
    <submittedName>
        <fullName evidence="2">Uncharacterized protein</fullName>
    </submittedName>
</protein>
<feature type="transmembrane region" description="Helical" evidence="1">
    <location>
        <begin position="6"/>
        <end position="27"/>
    </location>
</feature>
<keyword evidence="1" id="KW-1133">Transmembrane helix</keyword>
<reference evidence="2" key="1">
    <citation type="submission" date="2018-05" db="EMBL/GenBank/DDBJ databases">
        <authorList>
            <person name="Lanie J.A."/>
            <person name="Ng W.-L."/>
            <person name="Kazmierczak K.M."/>
            <person name="Andrzejewski T.M."/>
            <person name="Davidsen T.M."/>
            <person name="Wayne K.J."/>
            <person name="Tettelin H."/>
            <person name="Glass J.I."/>
            <person name="Rusch D."/>
            <person name="Podicherti R."/>
            <person name="Tsui H.-C.T."/>
            <person name="Winkler M.E."/>
        </authorList>
    </citation>
    <scope>NUCLEOTIDE SEQUENCE</scope>
</reference>
<keyword evidence="1" id="KW-0812">Transmembrane</keyword>
<sequence>MGFTATYILTFVIMAVSFGAGTGDSLLQNRNYIKPRAWIIPVLASLPLAAIIYIGFVSGGGLDVERLWVR</sequence>
<organism evidence="2">
    <name type="scientific">marine metagenome</name>
    <dbReference type="NCBI Taxonomy" id="408172"/>
    <lineage>
        <taxon>unclassified sequences</taxon>
        <taxon>metagenomes</taxon>
        <taxon>ecological metagenomes</taxon>
    </lineage>
</organism>
<feature type="transmembrane region" description="Helical" evidence="1">
    <location>
        <begin position="39"/>
        <end position="62"/>
    </location>
</feature>
<gene>
    <name evidence="2" type="ORF">METZ01_LOCUS99212</name>
</gene>
<name>A0A381W314_9ZZZZ</name>
<dbReference type="AlphaFoldDB" id="A0A381W314"/>
<keyword evidence="1" id="KW-0472">Membrane</keyword>
<proteinExistence type="predicted"/>
<accession>A0A381W314</accession>
<evidence type="ECO:0000256" key="1">
    <source>
        <dbReference type="SAM" id="Phobius"/>
    </source>
</evidence>
<evidence type="ECO:0000313" key="2">
    <source>
        <dbReference type="EMBL" id="SVA46358.1"/>
    </source>
</evidence>